<gene>
    <name evidence="3" type="primary">benE</name>
    <name evidence="3" type="ORF">D0469_05990</name>
</gene>
<sequence length="409" mass="43798">MGKAEVRRFPVPSNGNSDKTIHSKNLSSGIVSGLLAFTGPPIIILEAAANGNFTNEQTIFWMFSVYFFGGLFSIVLPLYYRIPIVGAHSITGVAFLATMSSQFTYNQLIGSYLISSLLIFLIGILGLFSKLMNYVPKEIIAAMMAGIITEYVVRLIVSVQHLPIIGGVALLSFFILTKWKTRIPPVLGAVVAAFLMLFFTQDFTSAGTAMDFVIPHIQIPSFSLLSIFSISLPLALLILGNDAAPGIGALEQNNYNPPTNRILTLSGIFSAAANLFGGQSANIAGMMTAICGGKDTGTKDTRFVAAVVSGILLLLFGIFAGQTVPFIKSLPEDFVPILAGFALFGVLGSSLHSSFSQPKMLMSVTFTYVIALSHITVFYISAPVWALAAGSLIANLVEKKKNTELGKER</sequence>
<feature type="transmembrane region" description="Helical" evidence="2">
    <location>
        <begin position="183"/>
        <end position="199"/>
    </location>
</feature>
<name>A0A372LRR7_9BACI</name>
<feature type="transmembrane region" description="Helical" evidence="2">
    <location>
        <begin position="59"/>
        <end position="80"/>
    </location>
</feature>
<keyword evidence="2" id="KW-0472">Membrane</keyword>
<accession>A0A372LRR7</accession>
<dbReference type="PANTHER" id="PTHR30199">
    <property type="entry name" value="MFS FAMILY TRANSPORTER, PREDICTED SUBSTRATE BENZOATE"/>
    <property type="match status" value="1"/>
</dbReference>
<reference evidence="3 4" key="1">
    <citation type="submission" date="2018-08" db="EMBL/GenBank/DDBJ databases">
        <title>Bacillus chawlae sp. nov., Bacillus glennii sp. nov., and Bacillus saganii sp. nov. Isolated from the Vehicle Assembly Building at Kennedy Space Center where the Viking Spacecraft were Assembled.</title>
        <authorList>
            <person name="Seuylemezian A."/>
            <person name="Vaishampayan P."/>
        </authorList>
    </citation>
    <scope>NUCLEOTIDE SEQUENCE [LARGE SCALE GENOMIC DNA]</scope>
    <source>
        <strain evidence="3 4">V47-23a</strain>
    </source>
</reference>
<feature type="transmembrane region" description="Helical" evidence="2">
    <location>
        <begin position="365"/>
        <end position="388"/>
    </location>
</feature>
<dbReference type="PANTHER" id="PTHR30199:SF0">
    <property type="entry name" value="INNER MEMBRANE PROTEIN YDCO"/>
    <property type="match status" value="1"/>
</dbReference>
<feature type="transmembrane region" description="Helical" evidence="2">
    <location>
        <begin position="334"/>
        <end position="353"/>
    </location>
</feature>
<protein>
    <submittedName>
        <fullName evidence="3">Benzoate transporter BenE</fullName>
    </submittedName>
</protein>
<keyword evidence="2" id="KW-1133">Transmembrane helix</keyword>
<evidence type="ECO:0000256" key="1">
    <source>
        <dbReference type="SAM" id="MobiDB-lite"/>
    </source>
</evidence>
<feature type="transmembrane region" description="Helical" evidence="2">
    <location>
        <begin position="303"/>
        <end position="322"/>
    </location>
</feature>
<dbReference type="Pfam" id="PF03594">
    <property type="entry name" value="BenE"/>
    <property type="match status" value="1"/>
</dbReference>
<dbReference type="InterPro" id="IPR004711">
    <property type="entry name" value="Benzoate_Transporter"/>
</dbReference>
<feature type="transmembrane region" description="Helical" evidence="2">
    <location>
        <begin position="151"/>
        <end position="176"/>
    </location>
</feature>
<proteinExistence type="predicted"/>
<feature type="transmembrane region" description="Helical" evidence="2">
    <location>
        <begin position="112"/>
        <end position="131"/>
    </location>
</feature>
<keyword evidence="2" id="KW-0812">Transmembrane</keyword>
<evidence type="ECO:0000256" key="2">
    <source>
        <dbReference type="SAM" id="Phobius"/>
    </source>
</evidence>
<dbReference type="OrthoDB" id="9813854at2"/>
<dbReference type="EMBL" id="QVTE01000015">
    <property type="protein sequence ID" value="RFU70482.1"/>
    <property type="molecule type" value="Genomic_DNA"/>
</dbReference>
<dbReference type="AlphaFoldDB" id="A0A372LRR7"/>
<feature type="transmembrane region" description="Helical" evidence="2">
    <location>
        <begin position="86"/>
        <end position="105"/>
    </location>
</feature>
<feature type="transmembrane region" description="Helical" evidence="2">
    <location>
        <begin position="26"/>
        <end position="47"/>
    </location>
</feature>
<dbReference type="NCBIfam" id="TIGR00843">
    <property type="entry name" value="benE"/>
    <property type="match status" value="1"/>
</dbReference>
<dbReference type="GO" id="GO:0042925">
    <property type="term" value="F:benzoate transmembrane transporter activity"/>
    <property type="evidence" value="ECO:0007669"/>
    <property type="project" value="InterPro"/>
</dbReference>
<feature type="region of interest" description="Disordered" evidence="1">
    <location>
        <begin position="1"/>
        <end position="20"/>
    </location>
</feature>
<evidence type="ECO:0000313" key="4">
    <source>
        <dbReference type="Proteomes" id="UP000264541"/>
    </source>
</evidence>
<dbReference type="Proteomes" id="UP000264541">
    <property type="component" value="Unassembled WGS sequence"/>
</dbReference>
<comment type="caution">
    <text evidence="3">The sequence shown here is derived from an EMBL/GenBank/DDBJ whole genome shotgun (WGS) entry which is preliminary data.</text>
</comment>
<dbReference type="RefSeq" id="WP_117325736.1">
    <property type="nucleotide sequence ID" value="NZ_QVTE01000015.1"/>
</dbReference>
<feature type="transmembrane region" description="Helical" evidence="2">
    <location>
        <begin position="219"/>
        <end position="239"/>
    </location>
</feature>
<keyword evidence="4" id="KW-1185">Reference proteome</keyword>
<organism evidence="3 4">
    <name type="scientific">Peribacillus saganii</name>
    <dbReference type="NCBI Taxonomy" id="2303992"/>
    <lineage>
        <taxon>Bacteria</taxon>
        <taxon>Bacillati</taxon>
        <taxon>Bacillota</taxon>
        <taxon>Bacilli</taxon>
        <taxon>Bacillales</taxon>
        <taxon>Bacillaceae</taxon>
        <taxon>Peribacillus</taxon>
    </lineage>
</organism>
<evidence type="ECO:0000313" key="3">
    <source>
        <dbReference type="EMBL" id="RFU70482.1"/>
    </source>
</evidence>
<dbReference type="GO" id="GO:0005886">
    <property type="term" value="C:plasma membrane"/>
    <property type="evidence" value="ECO:0007669"/>
    <property type="project" value="TreeGrafter"/>
</dbReference>